<feature type="region of interest" description="Disordered" evidence="1">
    <location>
        <begin position="616"/>
        <end position="660"/>
    </location>
</feature>
<dbReference type="InterPro" id="IPR057207">
    <property type="entry name" value="FBXL15_LRR"/>
</dbReference>
<proteinExistence type="predicted"/>
<dbReference type="Gene3D" id="3.80.10.10">
    <property type="entry name" value="Ribonuclease Inhibitor"/>
    <property type="match status" value="3"/>
</dbReference>
<feature type="compositionally biased region" description="Polar residues" evidence="1">
    <location>
        <begin position="34"/>
        <end position="45"/>
    </location>
</feature>
<dbReference type="AlphaFoldDB" id="N1QLU7"/>
<feature type="domain" description="F-box" evidence="2">
    <location>
        <begin position="73"/>
        <end position="116"/>
    </location>
</feature>
<dbReference type="GO" id="GO:0019005">
    <property type="term" value="C:SCF ubiquitin ligase complex"/>
    <property type="evidence" value="ECO:0007669"/>
    <property type="project" value="TreeGrafter"/>
</dbReference>
<evidence type="ECO:0000313" key="5">
    <source>
        <dbReference type="Proteomes" id="UP000016931"/>
    </source>
</evidence>
<feature type="compositionally biased region" description="Polar residues" evidence="1">
    <location>
        <begin position="632"/>
        <end position="648"/>
    </location>
</feature>
<dbReference type="OrthoDB" id="10257471at2759"/>
<dbReference type="SMART" id="SM00367">
    <property type="entry name" value="LRR_CC"/>
    <property type="match status" value="11"/>
</dbReference>
<dbReference type="GeneID" id="27900244"/>
<sequence length="693" mass="76492">MARSRPLRRMSSGSSSSSSSTSPERGADDDNDSFMLQANDSQSSLGGDMSPELSQTEAMRREYEERCRVSPVHRLPAELLISIFSRLTSPRDLQTSMLVCKEWARNSVGLLWHRPAMNRWESIHSVIMSIRKSDKFFAYQDLVKRLNMSTLGGQVSDGTLVGMQECKRIERLTLTNCFKLTDLSIAPLIDMNRSLLALDVTGLDQLTDRTMMFVADNCLRLQGLNVTGCKKLTDNSIMAIAKNCRHLKRLKFNNCVQLTDQSIETVATYSTHLLEIDLYGLHQLESPSITALLTSCPHLRELRLAHCAQINDSAFLNIPYDPDHPTTFDSLRILDLTDCSELGDKGVERIIQSCPRLRNLILAKCRQITDRAVFAITRLGKNLHYIHLGHCARITDSSVEALAKACNRIRYIDLACCSNLTDHSVMKLASLPKLKRIGLVKCAGITDHSIYSLAMGEIKAGRKVNGISVLERVHLSYCTQLTLDGIHILLNHCPKLTHLSLTGVQAFLREELIVFCRDAPPEFNEHQRDVFCVFSGTGVAKLRQYLNEQKAAASPPRTDSIPASVVSEGDPMEDIDDQHPDSDGSNTPVMVVDVHGQQPQGHPTLVVPGPSAIPWSQMHSHQAGSGHIPHGSTPSPLSQSAPVTSGSAWTGVPPHFQSNQSHLAGMMGAAALDETEVDGDEAFGEESEIMDQE</sequence>
<evidence type="ECO:0000259" key="2">
    <source>
        <dbReference type="Pfam" id="PF12937"/>
    </source>
</evidence>
<dbReference type="EMBL" id="KB456260">
    <property type="protein sequence ID" value="EMF16209.1"/>
    <property type="molecule type" value="Genomic_DNA"/>
</dbReference>
<dbReference type="InterPro" id="IPR001810">
    <property type="entry name" value="F-box_dom"/>
</dbReference>
<name>N1QLU7_SPHMS</name>
<dbReference type="Pfam" id="PF12937">
    <property type="entry name" value="F-box-like"/>
    <property type="match status" value="1"/>
</dbReference>
<protein>
    <submittedName>
        <fullName evidence="4">RNI-like protein</fullName>
    </submittedName>
</protein>
<feature type="region of interest" description="Disordered" evidence="1">
    <location>
        <begin position="1"/>
        <end position="62"/>
    </location>
</feature>
<dbReference type="SUPFAM" id="SSF81383">
    <property type="entry name" value="F-box domain"/>
    <property type="match status" value="1"/>
</dbReference>
<dbReference type="InterPro" id="IPR032675">
    <property type="entry name" value="LRR_dom_sf"/>
</dbReference>
<dbReference type="STRING" id="692275.N1QLU7"/>
<dbReference type="HOGENOM" id="CLU_010840_2_0_1"/>
<evidence type="ECO:0000313" key="4">
    <source>
        <dbReference type="EMBL" id="EMF16209.1"/>
    </source>
</evidence>
<keyword evidence="5" id="KW-1185">Reference proteome</keyword>
<dbReference type="GO" id="GO:0031146">
    <property type="term" value="P:SCF-dependent proteasomal ubiquitin-dependent protein catabolic process"/>
    <property type="evidence" value="ECO:0007669"/>
    <property type="project" value="TreeGrafter"/>
</dbReference>
<dbReference type="Proteomes" id="UP000016931">
    <property type="component" value="Unassembled WGS sequence"/>
</dbReference>
<evidence type="ECO:0000256" key="1">
    <source>
        <dbReference type="SAM" id="MobiDB-lite"/>
    </source>
</evidence>
<dbReference type="OMA" id="LCNRIRY"/>
<gene>
    <name evidence="4" type="ORF">SEPMUDRAFT_145526</name>
</gene>
<dbReference type="PANTHER" id="PTHR13318">
    <property type="entry name" value="PARTNER OF PAIRED, ISOFORM B-RELATED"/>
    <property type="match status" value="1"/>
</dbReference>
<accession>N1QLU7</accession>
<feature type="region of interest" description="Disordered" evidence="1">
    <location>
        <begin position="549"/>
        <end position="586"/>
    </location>
</feature>
<feature type="compositionally biased region" description="Low complexity" evidence="1">
    <location>
        <begin position="9"/>
        <end position="22"/>
    </location>
</feature>
<evidence type="ECO:0000259" key="3">
    <source>
        <dbReference type="Pfam" id="PF25372"/>
    </source>
</evidence>
<dbReference type="Pfam" id="PF25372">
    <property type="entry name" value="DUF7885"/>
    <property type="match status" value="1"/>
</dbReference>
<organism evidence="4 5">
    <name type="scientific">Sphaerulina musiva (strain SO2202)</name>
    <name type="common">Poplar stem canker fungus</name>
    <name type="synonym">Septoria musiva</name>
    <dbReference type="NCBI Taxonomy" id="692275"/>
    <lineage>
        <taxon>Eukaryota</taxon>
        <taxon>Fungi</taxon>
        <taxon>Dikarya</taxon>
        <taxon>Ascomycota</taxon>
        <taxon>Pezizomycotina</taxon>
        <taxon>Dothideomycetes</taxon>
        <taxon>Dothideomycetidae</taxon>
        <taxon>Mycosphaerellales</taxon>
        <taxon>Mycosphaerellaceae</taxon>
        <taxon>Sphaerulina</taxon>
    </lineage>
</organism>
<reference evidence="4 5" key="1">
    <citation type="journal article" date="2012" name="PLoS Pathog.">
        <title>Diverse lifestyles and strategies of plant pathogenesis encoded in the genomes of eighteen Dothideomycetes fungi.</title>
        <authorList>
            <person name="Ohm R.A."/>
            <person name="Feau N."/>
            <person name="Henrissat B."/>
            <person name="Schoch C.L."/>
            <person name="Horwitz B.A."/>
            <person name="Barry K.W."/>
            <person name="Condon B.J."/>
            <person name="Copeland A.C."/>
            <person name="Dhillon B."/>
            <person name="Glaser F."/>
            <person name="Hesse C.N."/>
            <person name="Kosti I."/>
            <person name="LaButti K."/>
            <person name="Lindquist E.A."/>
            <person name="Lucas S."/>
            <person name="Salamov A.A."/>
            <person name="Bradshaw R.E."/>
            <person name="Ciuffetti L."/>
            <person name="Hamelin R.C."/>
            <person name="Kema G.H.J."/>
            <person name="Lawrence C."/>
            <person name="Scott J.A."/>
            <person name="Spatafora J.W."/>
            <person name="Turgeon B.G."/>
            <person name="de Wit P.J.G.M."/>
            <person name="Zhong S."/>
            <person name="Goodwin S.B."/>
            <person name="Grigoriev I.V."/>
        </authorList>
    </citation>
    <scope>NUCLEOTIDE SEQUENCE [LARGE SCALE GENOMIC DNA]</scope>
    <source>
        <strain evidence="4 5">SO2202</strain>
    </source>
</reference>
<dbReference type="InterPro" id="IPR006553">
    <property type="entry name" value="Leu-rich_rpt_Cys-con_subtyp"/>
</dbReference>
<dbReference type="eggNOG" id="KOG1947">
    <property type="taxonomic scope" value="Eukaryota"/>
</dbReference>
<dbReference type="RefSeq" id="XP_016764330.1">
    <property type="nucleotide sequence ID" value="XM_016903107.1"/>
</dbReference>
<dbReference type="PANTHER" id="PTHR13318:SF105">
    <property type="entry name" value="F-BOX_LRR-REPEAT PROTEIN 3"/>
    <property type="match status" value="1"/>
</dbReference>
<feature type="domain" description="F-box/LRR-repeat protein 15-like leucin rich repeat" evidence="3">
    <location>
        <begin position="204"/>
        <end position="431"/>
    </location>
</feature>
<dbReference type="InterPro" id="IPR036047">
    <property type="entry name" value="F-box-like_dom_sf"/>
</dbReference>
<dbReference type="SUPFAM" id="SSF52047">
    <property type="entry name" value="RNI-like"/>
    <property type="match status" value="1"/>
</dbReference>